<name>A0A081D256_9HYPH</name>
<evidence type="ECO:0000313" key="2">
    <source>
        <dbReference type="EMBL" id="GAK73002.1"/>
    </source>
</evidence>
<evidence type="ECO:0000256" key="1">
    <source>
        <dbReference type="SAM" id="Phobius"/>
    </source>
</evidence>
<dbReference type="RefSeq" id="WP_165572262.1">
    <property type="nucleotide sequence ID" value="NZ_BBJU01000029.1"/>
</dbReference>
<keyword evidence="1" id="KW-0812">Transmembrane</keyword>
<dbReference type="Proteomes" id="UP000028701">
    <property type="component" value="Unassembled WGS sequence"/>
</dbReference>
<keyword evidence="1" id="KW-0472">Membrane</keyword>
<evidence type="ECO:0000313" key="3">
    <source>
        <dbReference type="Proteomes" id="UP000028701"/>
    </source>
</evidence>
<reference evidence="2 3" key="1">
    <citation type="submission" date="2014-08" db="EMBL/GenBank/DDBJ databases">
        <title>Whole genome shotgun sequence of Rhizobium rubi NBRC 13261.</title>
        <authorList>
            <person name="Katano-Makiyama Y."/>
            <person name="Hosoyama A."/>
            <person name="Hashimoto M."/>
            <person name="Hosoyama Y."/>
            <person name="Noguchi M."/>
            <person name="Tsuchikane K."/>
            <person name="Uohara A."/>
            <person name="Ohji S."/>
            <person name="Ichikawa N."/>
            <person name="Kimura A."/>
            <person name="Yamazoe A."/>
            <person name="Fujita N."/>
        </authorList>
    </citation>
    <scope>NUCLEOTIDE SEQUENCE [LARGE SCALE GENOMIC DNA]</scope>
    <source>
        <strain evidence="2 3">NBRC 13261</strain>
    </source>
</reference>
<sequence length="57" mass="6139">MERLVRAIDFVIDIFGALGGGGPETGFWRNAERIVVAIAAMVLCTVLCFIIAVKIMA</sequence>
<gene>
    <name evidence="2" type="ORF">RRU01S_29_01190</name>
</gene>
<dbReference type="EMBL" id="BBJU01000029">
    <property type="protein sequence ID" value="GAK73002.1"/>
    <property type="molecule type" value="Genomic_DNA"/>
</dbReference>
<proteinExistence type="predicted"/>
<feature type="transmembrane region" description="Helical" evidence="1">
    <location>
        <begin position="34"/>
        <end position="53"/>
    </location>
</feature>
<comment type="caution">
    <text evidence="2">The sequence shown here is derived from an EMBL/GenBank/DDBJ whole genome shotgun (WGS) entry which is preliminary data.</text>
</comment>
<keyword evidence="1" id="KW-1133">Transmembrane helix</keyword>
<organism evidence="2 3">
    <name type="scientific">Agrobacterium rubi TR3 = NBRC 13261</name>
    <dbReference type="NCBI Taxonomy" id="1368415"/>
    <lineage>
        <taxon>Bacteria</taxon>
        <taxon>Pseudomonadati</taxon>
        <taxon>Pseudomonadota</taxon>
        <taxon>Alphaproteobacteria</taxon>
        <taxon>Hyphomicrobiales</taxon>
        <taxon>Rhizobiaceae</taxon>
        <taxon>Rhizobium/Agrobacterium group</taxon>
        <taxon>Agrobacterium</taxon>
    </lineage>
</organism>
<protein>
    <submittedName>
        <fullName evidence="2">Uncharacterized protein</fullName>
    </submittedName>
</protein>
<dbReference type="AlphaFoldDB" id="A0A081D256"/>
<accession>A0A081D256</accession>